<accession>A0A9Q1JMR3</accession>
<dbReference type="Proteomes" id="UP001153076">
    <property type="component" value="Unassembled WGS sequence"/>
</dbReference>
<dbReference type="EMBL" id="JAKOGI010001419">
    <property type="protein sequence ID" value="KAJ8425718.1"/>
    <property type="molecule type" value="Genomic_DNA"/>
</dbReference>
<reference evidence="1" key="1">
    <citation type="submission" date="2022-04" db="EMBL/GenBank/DDBJ databases">
        <title>Carnegiea gigantea Genome sequencing and assembly v2.</title>
        <authorList>
            <person name="Copetti D."/>
            <person name="Sanderson M.J."/>
            <person name="Burquez A."/>
            <person name="Wojciechowski M.F."/>
        </authorList>
    </citation>
    <scope>NUCLEOTIDE SEQUENCE</scope>
    <source>
        <strain evidence="1">SGP5-SGP5p</strain>
        <tissue evidence="1">Aerial part</tissue>
    </source>
</reference>
<protein>
    <submittedName>
        <fullName evidence="1">Uncharacterized protein</fullName>
    </submittedName>
</protein>
<dbReference type="AlphaFoldDB" id="A0A9Q1JMR3"/>
<dbReference type="OrthoDB" id="1938144at2759"/>
<name>A0A9Q1JMR3_9CARY</name>
<evidence type="ECO:0000313" key="1">
    <source>
        <dbReference type="EMBL" id="KAJ8425718.1"/>
    </source>
</evidence>
<gene>
    <name evidence="1" type="ORF">Cgig2_015866</name>
</gene>
<organism evidence="1 2">
    <name type="scientific">Carnegiea gigantea</name>
    <dbReference type="NCBI Taxonomy" id="171969"/>
    <lineage>
        <taxon>Eukaryota</taxon>
        <taxon>Viridiplantae</taxon>
        <taxon>Streptophyta</taxon>
        <taxon>Embryophyta</taxon>
        <taxon>Tracheophyta</taxon>
        <taxon>Spermatophyta</taxon>
        <taxon>Magnoliopsida</taxon>
        <taxon>eudicotyledons</taxon>
        <taxon>Gunneridae</taxon>
        <taxon>Pentapetalae</taxon>
        <taxon>Caryophyllales</taxon>
        <taxon>Cactineae</taxon>
        <taxon>Cactaceae</taxon>
        <taxon>Cactoideae</taxon>
        <taxon>Echinocereeae</taxon>
        <taxon>Carnegiea</taxon>
    </lineage>
</organism>
<evidence type="ECO:0000313" key="2">
    <source>
        <dbReference type="Proteomes" id="UP001153076"/>
    </source>
</evidence>
<keyword evidence="2" id="KW-1185">Reference proteome</keyword>
<comment type="caution">
    <text evidence="1">The sequence shown here is derived from an EMBL/GenBank/DDBJ whole genome shotgun (WGS) entry which is preliminary data.</text>
</comment>
<proteinExistence type="predicted"/>
<sequence>MVYITYGRYNDVVGVWLVLWTKEATVMKEEAVLGREVFMYVCWEGYLEHGGNSVLTYHRGSSDCIFVRENMGVDDVVKIVEETIDGYTMKFDRNVIIPLQRDGDVVKLVKGNDEFSYMFVGEKEGLIQRSMQEKPVVGAAELKDACGVVKTDHAVRTMVEDLGLNVMMVEHANVGQQGWMVTKLGREKKLLMIGDYSRTIQPQIRRAKLMARSSVSIINEFPYRHATAVITHEKKWVYDYVSVCYKGPTQATCYMNIVYPMETNDMASMNNRTGHVGGGGSLDDDYNRRILPPLNPRKRVTDARNMKKEMFKMW</sequence>